<dbReference type="Proteomes" id="UP000006765">
    <property type="component" value="Unassembled WGS sequence"/>
</dbReference>
<reference evidence="1 2" key="1">
    <citation type="journal article" date="2012" name="J. Bacteriol.">
        <title>Draft Genome Sequence of Oceaniovalibus guishaninsula JLT2003T.</title>
        <authorList>
            <person name="Tang K."/>
            <person name="Liu K."/>
            <person name="Jiao N."/>
        </authorList>
    </citation>
    <scope>NUCLEOTIDE SEQUENCE [LARGE SCALE GENOMIC DNA]</scope>
    <source>
        <strain evidence="1 2">JLT2003</strain>
    </source>
</reference>
<sequence length="40" mass="4779">MDRAAFYAAMMTEPLHRRALRRAFAQRPCPRGRDLVRHPR</sequence>
<evidence type="ECO:0000313" key="2">
    <source>
        <dbReference type="Proteomes" id="UP000006765"/>
    </source>
</evidence>
<dbReference type="STRING" id="1231392.OCGS_1344"/>
<keyword evidence="2" id="KW-1185">Reference proteome</keyword>
<protein>
    <submittedName>
        <fullName evidence="1">Uncharacterized protein</fullName>
    </submittedName>
</protein>
<organism evidence="1 2">
    <name type="scientific">Oceaniovalibus guishaninsula JLT2003</name>
    <dbReference type="NCBI Taxonomy" id="1231392"/>
    <lineage>
        <taxon>Bacteria</taxon>
        <taxon>Pseudomonadati</taxon>
        <taxon>Pseudomonadota</taxon>
        <taxon>Alphaproteobacteria</taxon>
        <taxon>Rhodobacterales</taxon>
        <taxon>Roseobacteraceae</taxon>
        <taxon>Oceaniovalibus</taxon>
    </lineage>
</organism>
<evidence type="ECO:0000313" key="1">
    <source>
        <dbReference type="EMBL" id="EKE44506.1"/>
    </source>
</evidence>
<proteinExistence type="predicted"/>
<gene>
    <name evidence="1" type="ORF">OCGS_1344</name>
</gene>
<accession>K2GP93</accession>
<dbReference type="EMBL" id="AMGO01000021">
    <property type="protein sequence ID" value="EKE44506.1"/>
    <property type="molecule type" value="Genomic_DNA"/>
</dbReference>
<dbReference type="AlphaFoldDB" id="K2GP93"/>
<comment type="caution">
    <text evidence="1">The sequence shown here is derived from an EMBL/GenBank/DDBJ whole genome shotgun (WGS) entry which is preliminary data.</text>
</comment>
<name>K2GP93_9RHOB</name>